<evidence type="ECO:0000259" key="1">
    <source>
        <dbReference type="Pfam" id="PF12697"/>
    </source>
</evidence>
<dbReference type="InterPro" id="IPR029058">
    <property type="entry name" value="AB_hydrolase_fold"/>
</dbReference>
<keyword evidence="2" id="KW-0378">Hydrolase</keyword>
<dbReference type="SUPFAM" id="SSF53474">
    <property type="entry name" value="alpha/beta-Hydrolases"/>
    <property type="match status" value="1"/>
</dbReference>
<dbReference type="InterPro" id="IPR000073">
    <property type="entry name" value="AB_hydrolase_1"/>
</dbReference>
<dbReference type="GO" id="GO:0016787">
    <property type="term" value="F:hydrolase activity"/>
    <property type="evidence" value="ECO:0007669"/>
    <property type="project" value="UniProtKB-KW"/>
</dbReference>
<proteinExistence type="predicted"/>
<dbReference type="PANTHER" id="PTHR37017">
    <property type="entry name" value="AB HYDROLASE-1 DOMAIN-CONTAINING PROTEIN-RELATED"/>
    <property type="match status" value="1"/>
</dbReference>
<feature type="domain" description="AB hydrolase-1" evidence="1">
    <location>
        <begin position="5"/>
        <end position="221"/>
    </location>
</feature>
<comment type="caution">
    <text evidence="2">The sequence shown here is derived from an EMBL/GenBank/DDBJ whole genome shotgun (WGS) entry which is preliminary data.</text>
</comment>
<dbReference type="Pfam" id="PF12697">
    <property type="entry name" value="Abhydrolase_6"/>
    <property type="match status" value="1"/>
</dbReference>
<sequence length="241" mass="24841">MKPTVILVHGAFAESSSWNDVIDFLTAEGLSTIAMANPLRGIAADAAALSDLVRSVDGPVVLVGHSYGGAVITNIDPGAGDVLGLVFVAGYALEAGESCAEATNHSPGGSLAETLQPVDLSGGGRDLYIAQEKYHQQFCADLSADVASQLAVTQRPIVESALGEPAGDTPLWKTVPSWFIYGDEDRNIPAGSQAFMASRAEARSTVVISGASHVVGMSHPAHTAEVILESAHAAEHADQPA</sequence>
<reference evidence="3" key="1">
    <citation type="journal article" date="2019" name="Int. J. Syst. Evol. Microbiol.">
        <title>The Global Catalogue of Microorganisms (GCM) 10K type strain sequencing project: providing services to taxonomists for standard genome sequencing and annotation.</title>
        <authorList>
            <consortium name="The Broad Institute Genomics Platform"/>
            <consortium name="The Broad Institute Genome Sequencing Center for Infectious Disease"/>
            <person name="Wu L."/>
            <person name="Ma J."/>
        </authorList>
    </citation>
    <scope>NUCLEOTIDE SEQUENCE [LARGE SCALE GENOMIC DNA]</scope>
    <source>
        <strain evidence="3">FCH27</strain>
    </source>
</reference>
<organism evidence="2 3">
    <name type="scientific">Nocardioides astragali</name>
    <dbReference type="NCBI Taxonomy" id="1776736"/>
    <lineage>
        <taxon>Bacteria</taxon>
        <taxon>Bacillati</taxon>
        <taxon>Actinomycetota</taxon>
        <taxon>Actinomycetes</taxon>
        <taxon>Propionibacteriales</taxon>
        <taxon>Nocardioidaceae</taxon>
        <taxon>Nocardioides</taxon>
    </lineage>
</organism>
<protein>
    <submittedName>
        <fullName evidence="2">Alpha/beta fold hydrolase</fullName>
    </submittedName>
</protein>
<keyword evidence="3" id="KW-1185">Reference proteome</keyword>
<evidence type="ECO:0000313" key="3">
    <source>
        <dbReference type="Proteomes" id="UP001596524"/>
    </source>
</evidence>
<gene>
    <name evidence="2" type="ORF">ACFQO6_18325</name>
</gene>
<dbReference type="InterPro" id="IPR052897">
    <property type="entry name" value="Sec-Metab_Biosynth_Hydrolase"/>
</dbReference>
<accession>A0ABW2N962</accession>
<evidence type="ECO:0000313" key="2">
    <source>
        <dbReference type="EMBL" id="MFC7362233.1"/>
    </source>
</evidence>
<dbReference type="Proteomes" id="UP001596524">
    <property type="component" value="Unassembled WGS sequence"/>
</dbReference>
<dbReference type="EMBL" id="JBHTCH010000021">
    <property type="protein sequence ID" value="MFC7362233.1"/>
    <property type="molecule type" value="Genomic_DNA"/>
</dbReference>
<dbReference type="RefSeq" id="WP_255892036.1">
    <property type="nucleotide sequence ID" value="NZ_JAFMZM010000005.1"/>
</dbReference>
<name>A0ABW2N962_9ACTN</name>
<dbReference type="Gene3D" id="3.40.50.1820">
    <property type="entry name" value="alpha/beta hydrolase"/>
    <property type="match status" value="1"/>
</dbReference>
<dbReference type="PANTHER" id="PTHR37017:SF11">
    <property type="entry name" value="ESTERASE_LIPASE_THIOESTERASE DOMAIN-CONTAINING PROTEIN"/>
    <property type="match status" value="1"/>
</dbReference>